<dbReference type="EMBL" id="WNVC01001346">
    <property type="protein sequence ID" value="MDZ5001386.1"/>
    <property type="molecule type" value="Genomic_DNA"/>
</dbReference>
<proteinExistence type="predicted"/>
<organism evidence="2 3">
    <name type="scientific">Clostridium perfringens</name>
    <dbReference type="NCBI Taxonomy" id="1502"/>
    <lineage>
        <taxon>Bacteria</taxon>
        <taxon>Bacillati</taxon>
        <taxon>Bacillota</taxon>
        <taxon>Clostridia</taxon>
        <taxon>Eubacteriales</taxon>
        <taxon>Clostridiaceae</taxon>
        <taxon>Clostridium</taxon>
    </lineage>
</organism>
<accession>A0AAW9IL89</accession>
<evidence type="ECO:0000313" key="3">
    <source>
        <dbReference type="Proteomes" id="UP001291306"/>
    </source>
</evidence>
<protein>
    <submittedName>
        <fullName evidence="2">ECF transporter S component</fullName>
    </submittedName>
</protein>
<dbReference type="Gene3D" id="1.10.1760.20">
    <property type="match status" value="1"/>
</dbReference>
<feature type="transmembrane region" description="Helical" evidence="1">
    <location>
        <begin position="41"/>
        <end position="62"/>
    </location>
</feature>
<keyword evidence="1" id="KW-0472">Membrane</keyword>
<dbReference type="AlphaFoldDB" id="A0AAW9IL89"/>
<reference evidence="2" key="1">
    <citation type="submission" date="2019-11" db="EMBL/GenBank/DDBJ databases">
        <title>Characterization of Clostridium perfringens isolates from swine manure treated agricultural soils.</title>
        <authorList>
            <person name="Wushke S.T."/>
        </authorList>
    </citation>
    <scope>NUCLEOTIDE SEQUENCE</scope>
    <source>
        <strain evidence="2">X26</strain>
    </source>
</reference>
<evidence type="ECO:0000313" key="2">
    <source>
        <dbReference type="EMBL" id="MDZ5001386.1"/>
    </source>
</evidence>
<keyword evidence="1" id="KW-0812">Transmembrane</keyword>
<comment type="caution">
    <text evidence="2">The sequence shown here is derived from an EMBL/GenBank/DDBJ whole genome shotgun (WGS) entry which is preliminary data.</text>
</comment>
<dbReference type="Proteomes" id="UP001291306">
    <property type="component" value="Unassembled WGS sequence"/>
</dbReference>
<sequence length="85" mass="8850">MNNRGKNKTIFMGLAIAINLVGGFIALSLKLPIYLDTIGTILVSILFGPISGAIVGGLSATVNGITFDPISLYFIPVQLVLGIST</sequence>
<keyword evidence="1" id="KW-1133">Transmembrane helix</keyword>
<evidence type="ECO:0000256" key="1">
    <source>
        <dbReference type="SAM" id="Phobius"/>
    </source>
</evidence>
<feature type="transmembrane region" description="Helical" evidence="1">
    <location>
        <begin position="12"/>
        <end position="35"/>
    </location>
</feature>
<gene>
    <name evidence="2" type="ORF">GNF79_20480</name>
</gene>
<feature type="non-terminal residue" evidence="2">
    <location>
        <position position="85"/>
    </location>
</feature>
<name>A0AAW9IL89_CLOPF</name>